<keyword evidence="3" id="KW-1185">Reference proteome</keyword>
<feature type="region of interest" description="Disordered" evidence="1">
    <location>
        <begin position="973"/>
        <end position="1317"/>
    </location>
</feature>
<feature type="region of interest" description="Disordered" evidence="1">
    <location>
        <begin position="408"/>
        <end position="492"/>
    </location>
</feature>
<feature type="region of interest" description="Disordered" evidence="1">
    <location>
        <begin position="696"/>
        <end position="915"/>
    </location>
</feature>
<feature type="compositionally biased region" description="Low complexity" evidence="1">
    <location>
        <begin position="1245"/>
        <end position="1270"/>
    </location>
</feature>
<evidence type="ECO:0000313" key="3">
    <source>
        <dbReference type="Proteomes" id="UP000521872"/>
    </source>
</evidence>
<gene>
    <name evidence="2" type="ORF">D9613_003373</name>
</gene>
<dbReference type="Proteomes" id="UP000521872">
    <property type="component" value="Unassembled WGS sequence"/>
</dbReference>
<feature type="compositionally biased region" description="Low complexity" evidence="1">
    <location>
        <begin position="792"/>
        <end position="816"/>
    </location>
</feature>
<evidence type="ECO:0000256" key="1">
    <source>
        <dbReference type="SAM" id="MobiDB-lite"/>
    </source>
</evidence>
<comment type="caution">
    <text evidence="2">The sequence shown here is derived from an EMBL/GenBank/DDBJ whole genome shotgun (WGS) entry which is preliminary data.</text>
</comment>
<feature type="compositionally biased region" description="Pro residues" evidence="1">
    <location>
        <begin position="452"/>
        <end position="461"/>
    </location>
</feature>
<feature type="compositionally biased region" description="Polar residues" evidence="1">
    <location>
        <begin position="634"/>
        <end position="643"/>
    </location>
</feature>
<feature type="compositionally biased region" description="Polar residues" evidence="1">
    <location>
        <begin position="701"/>
        <end position="720"/>
    </location>
</feature>
<dbReference type="EMBL" id="JAACJL010000044">
    <property type="protein sequence ID" value="KAF4615473.1"/>
    <property type="molecule type" value="Genomic_DNA"/>
</dbReference>
<proteinExistence type="predicted"/>
<feature type="region of interest" description="Disordered" evidence="1">
    <location>
        <begin position="1562"/>
        <end position="1600"/>
    </location>
</feature>
<feature type="region of interest" description="Disordered" evidence="1">
    <location>
        <begin position="629"/>
        <end position="648"/>
    </location>
</feature>
<feature type="region of interest" description="Disordered" evidence="1">
    <location>
        <begin position="1373"/>
        <end position="1428"/>
    </location>
</feature>
<evidence type="ECO:0008006" key="4">
    <source>
        <dbReference type="Google" id="ProtNLM"/>
    </source>
</evidence>
<feature type="compositionally biased region" description="Polar residues" evidence="1">
    <location>
        <begin position="835"/>
        <end position="845"/>
    </location>
</feature>
<evidence type="ECO:0000313" key="2">
    <source>
        <dbReference type="EMBL" id="KAF4615473.1"/>
    </source>
</evidence>
<protein>
    <recommendedName>
        <fullName evidence="4">Zn(2)-C6 fungal-type domain-containing protein</fullName>
    </recommendedName>
</protein>
<feature type="compositionally biased region" description="Low complexity" evidence="1">
    <location>
        <begin position="852"/>
        <end position="861"/>
    </location>
</feature>
<feature type="compositionally biased region" description="Low complexity" evidence="1">
    <location>
        <begin position="1294"/>
        <end position="1307"/>
    </location>
</feature>
<feature type="compositionally biased region" description="Polar residues" evidence="1">
    <location>
        <begin position="1081"/>
        <end position="1091"/>
    </location>
</feature>
<feature type="compositionally biased region" description="Basic and acidic residues" evidence="1">
    <location>
        <begin position="973"/>
        <end position="986"/>
    </location>
</feature>
<name>A0A8H4QQT7_9AGAR</name>
<feature type="compositionally biased region" description="Low complexity" evidence="1">
    <location>
        <begin position="1135"/>
        <end position="1154"/>
    </location>
</feature>
<feature type="compositionally biased region" description="Low complexity" evidence="1">
    <location>
        <begin position="411"/>
        <end position="422"/>
    </location>
</feature>
<feature type="compositionally biased region" description="Low complexity" evidence="1">
    <location>
        <begin position="1094"/>
        <end position="1109"/>
    </location>
</feature>
<sequence>MTFASRGPHAVFPRGTSLPNRPPPVPLQRLETGSPIGYEAAMDLKAELRRRMKSWMGVFVELVNDVDEWDAMIGKQRQDLAVLLQDLKQYDVPMLPDFALAQDLLRPERTIDPETRVELRHLLRDFQELDVQCLNEPQSSKHFCPTTLRETMLRFKRHQAREVRGQMAEWVAILTELAKDNVRWEANIDRHHAEMIRIQNRYRGGARQSISFAYAASLLYGEYTRLQVHQALRDFEDWCKDDGSKPPSFTLESVQRAVSNFKDIRVERMRYELRTWAHQLQILAKNDAAWKKYISRHIFEMQNLKETCEDQDVQIDSGLLNILKILERDCPINTETRREVRNLLRDLYANEAENTVLYDRANPYPMPSPTQAVIQINGKGKEVDRSRPSCDYPRLSTQSALLDQVAEGWQARRSSQNQQARSHLSAPAGLRHPREPSPIRAGPSSHVYSSWPAPPPPPPWANGPSLSTHRQEEHAWHDDRPRSISFQGRDSSQGRYHIHHDEIQHFHHQSTQTQERRYPAYPPPPPWANEPLNTHQRMKDSRYHYDYRYSHDVRRRREVEEHAYVHDYPANAWNTPRSIHPQQHPNAWAWTGSSSPSSSSAYHQYHQRSWAVEAGGPTSPIYREQGVPREHEVQWQSPSTPENTIYPPRSRMQRNMWQDFANTSTVSNGVRIISTPNGSSSHADFGSPSNTRTISYYFDSPRNSGSMDGSNNSLASQRPSNIVRRAAIKPVNTSNSLPSISVPISSSTKDATSHRNRAQSQNHNLSDSVNEPPPPSPPKSDRAPIARARANSQTATTIASGTSSSKSGLSSTSKVSYPLRNRDQADTQVGLANAPPSQGITPSTEMETDVASSTQNSSSSSGKRKYPLRNRTQQDNVDESVNEPARTMHPSGSIDKPSATAQSSSSARGRPKYPLRNRLQADGVDDDVDHLSVDNQAAATESAMEIDQSSSNVVASANRYPLRNRPQKEILDSAAHEPSNDVHARSTDAVSSSVSQISSGNSASVSKYPLRNRRQKEGLDGVAVDEPSADDTSDAGTVAASSSIDHSSSSASASVSKYPLRNRKQKEGLDGVAVHKPAIAVNTTPTSTDTVAPSGRSSSTESTSSAGASVKYPLRNRTQDKSNDVVDELSVDAHTSPTMVTETSPTVTESSTSTRVSANASKYPLRNRQKEAPESVANEPSIVTPAVPSSISTTTLAGASSGDNSSNASASARYPLRGRTRADKVDIMSGDADTTTATLSGDVRTTTASTVASSSPSSSTASSISSLPSARYPLRGRTQVDRVYNGRNHDEPDTATSSSSSQISATAPTKRRENALSSLQVRHTVPCVQCVERKKECLKAYPSDGHPDPIACQACQRKKCGCSFVVRKKAVKTSAPWKEEEAEEQITSSDEKERYSLRSRPVADESSPTPSKSLTSKSISHNTHRGRAKHEIRNPVACKACRAHGVTCYKGFREDRPSTTCQMCLRIKKRCSLSTELRAVKAAAQALAAAKVRRAKLASLSAAAGGQVPTVITRSRASLSAVGPVQRKIKKKVRSGDNAGTSTGLRADSVSTRVVRNMATRASKVESVAEEAESTRRLLRKRHLSALDEQGRNKRPRSER</sequence>
<feature type="compositionally biased region" description="Low complexity" evidence="1">
    <location>
        <begin position="1039"/>
        <end position="1056"/>
    </location>
</feature>
<feature type="compositionally biased region" description="Low complexity" evidence="1">
    <location>
        <begin position="1406"/>
        <end position="1420"/>
    </location>
</feature>
<feature type="compositionally biased region" description="Basic and acidic residues" evidence="1">
    <location>
        <begin position="1585"/>
        <end position="1600"/>
    </location>
</feature>
<accession>A0A8H4QQT7</accession>
<feature type="compositionally biased region" description="Low complexity" evidence="1">
    <location>
        <begin position="987"/>
        <end position="1006"/>
    </location>
</feature>
<feature type="compositionally biased region" description="Polar residues" evidence="1">
    <location>
        <begin position="1187"/>
        <end position="1196"/>
    </location>
</feature>
<feature type="compositionally biased region" description="Low complexity" evidence="1">
    <location>
        <begin position="734"/>
        <end position="747"/>
    </location>
</feature>
<organism evidence="2 3">
    <name type="scientific">Agrocybe pediades</name>
    <dbReference type="NCBI Taxonomy" id="84607"/>
    <lineage>
        <taxon>Eukaryota</taxon>
        <taxon>Fungi</taxon>
        <taxon>Dikarya</taxon>
        <taxon>Basidiomycota</taxon>
        <taxon>Agaricomycotina</taxon>
        <taxon>Agaricomycetes</taxon>
        <taxon>Agaricomycetidae</taxon>
        <taxon>Agaricales</taxon>
        <taxon>Agaricineae</taxon>
        <taxon>Strophariaceae</taxon>
        <taxon>Agrocybe</taxon>
    </lineage>
</organism>
<feature type="region of interest" description="Disordered" evidence="1">
    <location>
        <begin position="1"/>
        <end position="31"/>
    </location>
</feature>
<feature type="compositionally biased region" description="Polar residues" evidence="1">
    <location>
        <begin position="758"/>
        <end position="769"/>
    </location>
</feature>
<feature type="compositionally biased region" description="Basic and acidic residues" evidence="1">
    <location>
        <begin position="469"/>
        <end position="482"/>
    </location>
</feature>
<reference evidence="2 3" key="1">
    <citation type="submission" date="2019-12" db="EMBL/GenBank/DDBJ databases">
        <authorList>
            <person name="Floudas D."/>
            <person name="Bentzer J."/>
            <person name="Ahren D."/>
            <person name="Johansson T."/>
            <person name="Persson P."/>
            <person name="Tunlid A."/>
        </authorList>
    </citation>
    <scope>NUCLEOTIDE SEQUENCE [LARGE SCALE GENOMIC DNA]</scope>
    <source>
        <strain evidence="2 3">CBS 102.39</strain>
    </source>
</reference>
<feature type="compositionally biased region" description="Low complexity" evidence="1">
    <location>
        <begin position="1197"/>
        <end position="1212"/>
    </location>
</feature>